<gene>
    <name evidence="3" type="ORF">BofuT4_P026210.1</name>
</gene>
<evidence type="ECO:0000256" key="1">
    <source>
        <dbReference type="ARBA" id="ARBA00022679"/>
    </source>
</evidence>
<dbReference type="EMBL" id="FQ790309">
    <property type="protein sequence ID" value="CCD34423.1"/>
    <property type="molecule type" value="Genomic_DNA"/>
</dbReference>
<dbReference type="InParanoid" id="G2YB32"/>
<reference evidence="4" key="1">
    <citation type="journal article" date="2011" name="PLoS Genet.">
        <title>Genomic analysis of the necrotrophic fungal pathogens Sclerotinia sclerotiorum and Botrytis cinerea.</title>
        <authorList>
            <person name="Amselem J."/>
            <person name="Cuomo C.A."/>
            <person name="van Kan J.A."/>
            <person name="Viaud M."/>
            <person name="Benito E.P."/>
            <person name="Couloux A."/>
            <person name="Coutinho P.M."/>
            <person name="de Vries R.P."/>
            <person name="Dyer P.S."/>
            <person name="Fillinger S."/>
            <person name="Fournier E."/>
            <person name="Gout L."/>
            <person name="Hahn M."/>
            <person name="Kohn L."/>
            <person name="Lapalu N."/>
            <person name="Plummer K.M."/>
            <person name="Pradier J.M."/>
            <person name="Quevillon E."/>
            <person name="Sharon A."/>
            <person name="Simon A."/>
            <person name="ten Have A."/>
            <person name="Tudzynski B."/>
            <person name="Tudzynski P."/>
            <person name="Wincker P."/>
            <person name="Andrew M."/>
            <person name="Anthouard V."/>
            <person name="Beever R.E."/>
            <person name="Beffa R."/>
            <person name="Benoit I."/>
            <person name="Bouzid O."/>
            <person name="Brault B."/>
            <person name="Chen Z."/>
            <person name="Choquer M."/>
            <person name="Collemare J."/>
            <person name="Cotton P."/>
            <person name="Danchin E.G."/>
            <person name="Da Silva C."/>
            <person name="Gautier A."/>
            <person name="Giraud C."/>
            <person name="Giraud T."/>
            <person name="Gonzalez C."/>
            <person name="Grossetete S."/>
            <person name="Guldener U."/>
            <person name="Henrissat B."/>
            <person name="Howlett B.J."/>
            <person name="Kodira C."/>
            <person name="Kretschmer M."/>
            <person name="Lappartient A."/>
            <person name="Leroch M."/>
            <person name="Levis C."/>
            <person name="Mauceli E."/>
            <person name="Neuveglise C."/>
            <person name="Oeser B."/>
            <person name="Pearson M."/>
            <person name="Poulain J."/>
            <person name="Poussereau N."/>
            <person name="Quesneville H."/>
            <person name="Rascle C."/>
            <person name="Schumacher J."/>
            <person name="Segurens B."/>
            <person name="Sexton A."/>
            <person name="Silva E."/>
            <person name="Sirven C."/>
            <person name="Soanes D.M."/>
            <person name="Talbot N.J."/>
            <person name="Templeton M."/>
            <person name="Yandava C."/>
            <person name="Yarden O."/>
            <person name="Zeng Q."/>
            <person name="Rollins J.A."/>
            <person name="Lebrun M.H."/>
            <person name="Dickman M."/>
        </authorList>
    </citation>
    <scope>NUCLEOTIDE SEQUENCE [LARGE SCALE GENOMIC DNA]</scope>
    <source>
        <strain evidence="4">T4</strain>
    </source>
</reference>
<dbReference type="AlphaFoldDB" id="G2YB32"/>
<name>G2YB32_BOTF4</name>
<feature type="domain" description="Hydroxymethylglutaryl-coenzyme A synthase C-terminal" evidence="2">
    <location>
        <begin position="8"/>
        <end position="72"/>
    </location>
</feature>
<dbReference type="HOGENOM" id="CLU_2704538_0_0_1"/>
<dbReference type="PANTHER" id="PTHR43323">
    <property type="entry name" value="3-HYDROXY-3-METHYLGLUTARYL COENZYME A SYNTHASE"/>
    <property type="match status" value="1"/>
</dbReference>
<dbReference type="Pfam" id="PF08540">
    <property type="entry name" value="HMG_CoA_synt_C"/>
    <property type="match status" value="1"/>
</dbReference>
<proteinExistence type="predicted"/>
<accession>G2YB32</accession>
<dbReference type="InterPro" id="IPR016039">
    <property type="entry name" value="Thiolase-like"/>
</dbReference>
<dbReference type="GO" id="GO:0006696">
    <property type="term" value="P:ergosterol biosynthetic process"/>
    <property type="evidence" value="ECO:0007669"/>
    <property type="project" value="TreeGrafter"/>
</dbReference>
<sequence>MEVVWLQALNLQERLDARRTVAPEVYEEFCALRKEAHLQKSYTPKGSPDTIVEGTYYLKSVDEMFRREYEIKA</sequence>
<dbReference type="Gene3D" id="3.40.47.10">
    <property type="match status" value="1"/>
</dbReference>
<evidence type="ECO:0000313" key="4">
    <source>
        <dbReference type="Proteomes" id="UP000008177"/>
    </source>
</evidence>
<dbReference type="GO" id="GO:0010142">
    <property type="term" value="P:farnesyl diphosphate biosynthetic process, mevalonate pathway"/>
    <property type="evidence" value="ECO:0007669"/>
    <property type="project" value="InterPro"/>
</dbReference>
<protein>
    <recommendedName>
        <fullName evidence="2">Hydroxymethylglutaryl-coenzyme A synthase C-terminal domain-containing protein</fullName>
    </recommendedName>
</protein>
<dbReference type="GO" id="GO:0004421">
    <property type="term" value="F:hydroxymethylglutaryl-CoA synthase activity"/>
    <property type="evidence" value="ECO:0007669"/>
    <property type="project" value="InterPro"/>
</dbReference>
<dbReference type="PANTHER" id="PTHR43323:SF2">
    <property type="entry name" value="HYDROXYMETHYLGLUTARYL-COA SYNTHASE"/>
    <property type="match status" value="1"/>
</dbReference>
<evidence type="ECO:0000259" key="2">
    <source>
        <dbReference type="Pfam" id="PF08540"/>
    </source>
</evidence>
<keyword evidence="1" id="KW-0808">Transferase</keyword>
<dbReference type="InterPro" id="IPR013746">
    <property type="entry name" value="HMG_CoA_synt_C_dom"/>
</dbReference>
<organism evidence="3 4">
    <name type="scientific">Botryotinia fuckeliana (strain T4)</name>
    <name type="common">Noble rot fungus</name>
    <name type="synonym">Botrytis cinerea</name>
    <dbReference type="NCBI Taxonomy" id="999810"/>
    <lineage>
        <taxon>Eukaryota</taxon>
        <taxon>Fungi</taxon>
        <taxon>Dikarya</taxon>
        <taxon>Ascomycota</taxon>
        <taxon>Pezizomycotina</taxon>
        <taxon>Leotiomycetes</taxon>
        <taxon>Helotiales</taxon>
        <taxon>Sclerotiniaceae</taxon>
        <taxon>Botrytis</taxon>
    </lineage>
</organism>
<dbReference type="GO" id="GO:0006084">
    <property type="term" value="P:acetyl-CoA metabolic process"/>
    <property type="evidence" value="ECO:0007669"/>
    <property type="project" value="InterPro"/>
</dbReference>
<dbReference type="SUPFAM" id="SSF53901">
    <property type="entry name" value="Thiolase-like"/>
    <property type="match status" value="1"/>
</dbReference>
<dbReference type="Proteomes" id="UP000008177">
    <property type="component" value="Unplaced contigs"/>
</dbReference>
<evidence type="ECO:0000313" key="3">
    <source>
        <dbReference type="EMBL" id="CCD34423.1"/>
    </source>
</evidence>
<dbReference type="STRING" id="999810.G2YB32"/>